<comment type="caution">
    <text evidence="1">The sequence shown here is derived from an EMBL/GenBank/DDBJ whole genome shotgun (WGS) entry which is preliminary data.</text>
</comment>
<keyword evidence="2" id="KW-1185">Reference proteome</keyword>
<dbReference type="AlphaFoldDB" id="A0A0M3AR08"/>
<dbReference type="PATRIC" id="fig|56193.3.peg.1410"/>
<organism evidence="1 2">
    <name type="scientific">Sphingobium chungbukense</name>
    <dbReference type="NCBI Taxonomy" id="56193"/>
    <lineage>
        <taxon>Bacteria</taxon>
        <taxon>Pseudomonadati</taxon>
        <taxon>Pseudomonadota</taxon>
        <taxon>Alphaproteobacteria</taxon>
        <taxon>Sphingomonadales</taxon>
        <taxon>Sphingomonadaceae</taxon>
        <taxon>Sphingobium</taxon>
    </lineage>
</organism>
<dbReference type="Pfam" id="PF06147">
    <property type="entry name" value="DUF968"/>
    <property type="match status" value="1"/>
</dbReference>
<dbReference type="InterPro" id="IPR010373">
    <property type="entry name" value="DUF968"/>
</dbReference>
<name>A0A0M3AR08_9SPHN</name>
<dbReference type="RefSeq" id="WP_046762863.1">
    <property type="nucleotide sequence ID" value="NZ_LBIC01000003.1"/>
</dbReference>
<dbReference type="EMBL" id="LBIC01000003">
    <property type="protein sequence ID" value="KKW92647.1"/>
    <property type="molecule type" value="Genomic_DNA"/>
</dbReference>
<dbReference type="Gene3D" id="3.30.50.20">
    <property type="entry name" value="prophage-derive protein ybcO"/>
    <property type="match status" value="1"/>
</dbReference>
<dbReference type="STRING" id="56193.YP76_06840"/>
<protein>
    <submittedName>
        <fullName evidence="1">Uncharacterized protein</fullName>
    </submittedName>
</protein>
<accession>A0A0M3AR08</accession>
<sequence length="118" mass="13325">MLTASAFRPRKKNSHKADFQLRAPSFLQWLRGRNCMLSDKGGCDGRIEAAHVDYAGGKGMALKVADRFCVPMCSAHHAAQHSWGWQTFEANFKINALEASKAYWQAWPGRRAWESFHG</sequence>
<dbReference type="Proteomes" id="UP000033874">
    <property type="component" value="Unassembled WGS sequence"/>
</dbReference>
<proteinExistence type="predicted"/>
<evidence type="ECO:0000313" key="1">
    <source>
        <dbReference type="EMBL" id="KKW92647.1"/>
    </source>
</evidence>
<evidence type="ECO:0000313" key="2">
    <source>
        <dbReference type="Proteomes" id="UP000033874"/>
    </source>
</evidence>
<reference evidence="1 2" key="1">
    <citation type="submission" date="2015-04" db="EMBL/GenBank/DDBJ databases">
        <title>Genome sequence of aromatic hydrocarbons-degrading Sphingobium chungbukense DJ77.</title>
        <authorList>
            <person name="Kim Y.-C."/>
            <person name="Chae J.-C."/>
        </authorList>
    </citation>
    <scope>NUCLEOTIDE SEQUENCE [LARGE SCALE GENOMIC DNA]</scope>
    <source>
        <strain evidence="1 2">DJ77</strain>
    </source>
</reference>
<gene>
    <name evidence="1" type="ORF">YP76_06840</name>
</gene>